<evidence type="ECO:0000256" key="2">
    <source>
        <dbReference type="SAM" id="Coils"/>
    </source>
</evidence>
<comment type="caution">
    <text evidence="5">The sequence shown here is derived from an EMBL/GenBank/DDBJ whole genome shotgun (WGS) entry which is preliminary data.</text>
</comment>
<keyword evidence="6" id="KW-1185">Reference proteome</keyword>
<proteinExistence type="predicted"/>
<feature type="region of interest" description="Disordered" evidence="3">
    <location>
        <begin position="99"/>
        <end position="127"/>
    </location>
</feature>
<dbReference type="InterPro" id="IPR001878">
    <property type="entry name" value="Znf_CCHC"/>
</dbReference>
<dbReference type="InterPro" id="IPR036875">
    <property type="entry name" value="Znf_CCHC_sf"/>
</dbReference>
<keyword evidence="1" id="KW-0862">Zinc</keyword>
<feature type="region of interest" description="Disordered" evidence="3">
    <location>
        <begin position="904"/>
        <end position="928"/>
    </location>
</feature>
<accession>A0AAD8DLB8</accession>
<dbReference type="Pfam" id="PF14529">
    <property type="entry name" value="Exo_endo_phos_2"/>
    <property type="match status" value="1"/>
</dbReference>
<feature type="compositionally biased region" description="Basic and acidic residues" evidence="3">
    <location>
        <begin position="919"/>
        <end position="928"/>
    </location>
</feature>
<feature type="region of interest" description="Disordered" evidence="3">
    <location>
        <begin position="38"/>
        <end position="58"/>
    </location>
</feature>
<evidence type="ECO:0000259" key="4">
    <source>
        <dbReference type="PROSITE" id="PS50158"/>
    </source>
</evidence>
<dbReference type="GO" id="GO:0008270">
    <property type="term" value="F:zinc ion binding"/>
    <property type="evidence" value="ECO:0007669"/>
    <property type="project" value="UniProtKB-KW"/>
</dbReference>
<dbReference type="PROSITE" id="PS50158">
    <property type="entry name" value="ZF_CCHC"/>
    <property type="match status" value="1"/>
</dbReference>
<reference evidence="5" key="1">
    <citation type="submission" date="2023-03" db="EMBL/GenBank/DDBJ databases">
        <title>Chromosome-level genomes of two armyworms, Mythimna separata and Mythimna loreyi, provide insights into the biosynthesis and reception of sex pheromones.</title>
        <authorList>
            <person name="Zhao H."/>
        </authorList>
    </citation>
    <scope>NUCLEOTIDE SEQUENCE</scope>
    <source>
        <strain evidence="5">BeijingLab</strain>
        <tissue evidence="5">Pupa</tissue>
    </source>
</reference>
<dbReference type="AlphaFoldDB" id="A0AAD8DLB8"/>
<name>A0AAD8DLB8_MYTSE</name>
<dbReference type="GO" id="GO:0003824">
    <property type="term" value="F:catalytic activity"/>
    <property type="evidence" value="ECO:0007669"/>
    <property type="project" value="InterPro"/>
</dbReference>
<keyword evidence="2" id="KW-0175">Coiled coil</keyword>
<dbReference type="SUPFAM" id="SSF57756">
    <property type="entry name" value="Retrovirus zinc finger-like domains"/>
    <property type="match status" value="1"/>
</dbReference>
<keyword evidence="1" id="KW-0863">Zinc-finger</keyword>
<feature type="domain" description="CCHC-type" evidence="4">
    <location>
        <begin position="435"/>
        <end position="448"/>
    </location>
</feature>
<organism evidence="5 6">
    <name type="scientific">Mythimna separata</name>
    <name type="common">Oriental armyworm</name>
    <name type="synonym">Pseudaletia separata</name>
    <dbReference type="NCBI Taxonomy" id="271217"/>
    <lineage>
        <taxon>Eukaryota</taxon>
        <taxon>Metazoa</taxon>
        <taxon>Ecdysozoa</taxon>
        <taxon>Arthropoda</taxon>
        <taxon>Hexapoda</taxon>
        <taxon>Insecta</taxon>
        <taxon>Pterygota</taxon>
        <taxon>Neoptera</taxon>
        <taxon>Endopterygota</taxon>
        <taxon>Lepidoptera</taxon>
        <taxon>Glossata</taxon>
        <taxon>Ditrysia</taxon>
        <taxon>Noctuoidea</taxon>
        <taxon>Noctuidae</taxon>
        <taxon>Noctuinae</taxon>
        <taxon>Hadenini</taxon>
        <taxon>Mythimna</taxon>
    </lineage>
</organism>
<protein>
    <recommendedName>
        <fullName evidence="4">CCHC-type domain-containing protein</fullName>
    </recommendedName>
</protein>
<feature type="coiled-coil region" evidence="2">
    <location>
        <begin position="7"/>
        <end position="35"/>
    </location>
</feature>
<sequence>MDRDDDLAAAEQRLIEEEMERKAEELRILSEMRQEAGFAPRQSLARTPPQGFSTPRATTMEGLEQLTGGEKRCLTSPEEVQGEVVRRCLGKRTGRTEVPPIGGLLSRPVVAPPSPPPPATNIGPRPDADADLATAAVNVLAGLASASTQGIMDAVRAKTSKLNKDEIAAIGAHTVRLGAVIMQLSLRVAAAEQRAAIAEERSQAGGTQSDQLLAASTSAPPRSFANALKLGRGQEPVPIVRPPGPSVVIYPAEGQREALKTADDTRRVLLDAVRPGQLGLQIAGVRRVGNAGVVVQTTSAAAADTLRRAVPPTLRTVEPTERCPLIALTGIDKEATMEAVIRDLKEQNLHESDEWTTERLGRELRLVFRRGRHGNRSKWVCQASTDLRRTLITKGRIYLGWDVVEVTDHVSVTCCNKCQLYGHPEKYCRAKNVVCGNCGDEGHRSTECQAVNTACATCKKFGRKGAHGHRTAAKDCPARMHAEQQALPRIAEELGLDVVLVQEPYIAASGSPAALAQLLLPEGACPKAGVFLARLDVACAVLRHLCTEHMIVCHIAWGVSALHVVSAYFQYSDDVSLHLLHLERTMGVLRGHNVLVGADVNAHSPLWHSAPRHLIGRGREVARRRELVEGFVLAHGLTIHNRPGQPSTFHTINGESNIDVTMSTRGVRVTDWRVHTEASSSDHRLITFRLCGMETRGPAPAAESSAAPRRFRERGVDWDRFRAGIQERVGSIDWSRPASAVCKEFTRVIAWTAEECLGTCGDGKKAKGYEWWSPALEAMRKRHNKLRKAWQDARKVGGDLEVSARNDFHRCRSKYRAAMEKAQLDSFRKLADSGNQDPWGLAYRAASGRLRPPANVVNGVRLAEGFAGDVGGSMRGLLCALCPDDDLSRDTVHHRQVRLAAACIPSGRDAPPPSSQSRRAKDTREEERLETLRAVRSSYKTAMREAEVAFFRDIAESGNDDPWGLAYRAASGRVRPPANVLHGIRLLEGYSTTAEDTATGLLASLCPDDDISVDTAYHRQAYRSVSTAALPVLAGVLPADLEVCRAGRIAQECSGMVSRERKVAIGKVRAEVMVQWQDRWQSSEDGRELYSFFTDVMDRVSFGWVEPEYVMSQILTGHGSFRSRLNKMSLCDTALCFCGLADETRDHVLWDCELYADEREEMLGNWSREVIGPIYHRELVASPEGFRRLRSFAHKWHSKRKALELQ</sequence>
<dbReference type="EMBL" id="JARGEI010000028">
    <property type="protein sequence ID" value="KAJ8706446.1"/>
    <property type="molecule type" value="Genomic_DNA"/>
</dbReference>
<dbReference type="InterPro" id="IPR005135">
    <property type="entry name" value="Endo/exonuclease/phosphatase"/>
</dbReference>
<evidence type="ECO:0000256" key="3">
    <source>
        <dbReference type="SAM" id="MobiDB-lite"/>
    </source>
</evidence>
<dbReference type="Proteomes" id="UP001231518">
    <property type="component" value="Chromosome 30"/>
</dbReference>
<feature type="compositionally biased region" description="Pro residues" evidence="3">
    <location>
        <begin position="110"/>
        <end position="119"/>
    </location>
</feature>
<gene>
    <name evidence="5" type="ORF">PYW07_012524</name>
</gene>
<evidence type="ECO:0000256" key="1">
    <source>
        <dbReference type="PROSITE-ProRule" id="PRU00047"/>
    </source>
</evidence>
<dbReference type="InterPro" id="IPR036691">
    <property type="entry name" value="Endo/exonu/phosph_ase_sf"/>
</dbReference>
<keyword evidence="1" id="KW-0479">Metal-binding</keyword>
<dbReference type="GO" id="GO:0003676">
    <property type="term" value="F:nucleic acid binding"/>
    <property type="evidence" value="ECO:0007669"/>
    <property type="project" value="InterPro"/>
</dbReference>
<evidence type="ECO:0000313" key="5">
    <source>
        <dbReference type="EMBL" id="KAJ8706446.1"/>
    </source>
</evidence>
<evidence type="ECO:0000313" key="6">
    <source>
        <dbReference type="Proteomes" id="UP001231518"/>
    </source>
</evidence>
<dbReference type="SUPFAM" id="SSF56219">
    <property type="entry name" value="DNase I-like"/>
    <property type="match status" value="1"/>
</dbReference>
<dbReference type="Gene3D" id="3.60.10.10">
    <property type="entry name" value="Endonuclease/exonuclease/phosphatase"/>
    <property type="match status" value="1"/>
</dbReference>